<feature type="transmembrane region" description="Helical" evidence="1">
    <location>
        <begin position="15"/>
        <end position="33"/>
    </location>
</feature>
<keyword evidence="1" id="KW-0812">Transmembrane</keyword>
<accession>A0A414FGN3</accession>
<reference evidence="2 3" key="1">
    <citation type="submission" date="2018-08" db="EMBL/GenBank/DDBJ databases">
        <title>A genome reference for cultivated species of the human gut microbiota.</title>
        <authorList>
            <person name="Zou Y."/>
            <person name="Xue W."/>
            <person name="Luo G."/>
        </authorList>
    </citation>
    <scope>NUCLEOTIDE SEQUENCE [LARGE SCALE GENOMIC DNA]</scope>
    <source>
        <strain evidence="2 3">AM31-16AC</strain>
    </source>
</reference>
<evidence type="ECO:0000313" key="3">
    <source>
        <dbReference type="Proteomes" id="UP000284689"/>
    </source>
</evidence>
<keyword evidence="1" id="KW-1133">Transmembrane helix</keyword>
<evidence type="ECO:0000256" key="1">
    <source>
        <dbReference type="SAM" id="Phobius"/>
    </source>
</evidence>
<gene>
    <name evidence="2" type="ORF">DW794_15330</name>
</gene>
<protein>
    <submittedName>
        <fullName evidence="2">Uncharacterized protein</fullName>
    </submittedName>
</protein>
<dbReference type="EMBL" id="QSJD01000027">
    <property type="protein sequence ID" value="RHD45908.1"/>
    <property type="molecule type" value="Genomic_DNA"/>
</dbReference>
<name>A0A414FGN3_9BACE</name>
<dbReference type="Proteomes" id="UP000284689">
    <property type="component" value="Unassembled WGS sequence"/>
</dbReference>
<organism evidence="2 3">
    <name type="scientific">Bacteroides caccae</name>
    <dbReference type="NCBI Taxonomy" id="47678"/>
    <lineage>
        <taxon>Bacteria</taxon>
        <taxon>Pseudomonadati</taxon>
        <taxon>Bacteroidota</taxon>
        <taxon>Bacteroidia</taxon>
        <taxon>Bacteroidales</taxon>
        <taxon>Bacteroidaceae</taxon>
        <taxon>Bacteroides</taxon>
    </lineage>
</organism>
<dbReference type="AlphaFoldDB" id="A0A414FGN3"/>
<sequence length="94" mass="10309">MGVACTSLTTPRTVIFLPFPILPLSCSLLAIVINQAGKEWKKYSVTVDIPVNVLVKFVFKLCAGANNQLTGYNATPTENVVYWFDDVSLKLATE</sequence>
<proteinExistence type="predicted"/>
<evidence type="ECO:0000313" key="2">
    <source>
        <dbReference type="EMBL" id="RHD45908.1"/>
    </source>
</evidence>
<keyword evidence="1" id="KW-0472">Membrane</keyword>
<comment type="caution">
    <text evidence="2">The sequence shown here is derived from an EMBL/GenBank/DDBJ whole genome shotgun (WGS) entry which is preliminary data.</text>
</comment>